<keyword evidence="2" id="KW-1133">Transmembrane helix</keyword>
<organism evidence="3 4">
    <name type="scientific">Bursaphelenchus okinawaensis</name>
    <dbReference type="NCBI Taxonomy" id="465554"/>
    <lineage>
        <taxon>Eukaryota</taxon>
        <taxon>Metazoa</taxon>
        <taxon>Ecdysozoa</taxon>
        <taxon>Nematoda</taxon>
        <taxon>Chromadorea</taxon>
        <taxon>Rhabditida</taxon>
        <taxon>Tylenchina</taxon>
        <taxon>Tylenchomorpha</taxon>
        <taxon>Aphelenchoidea</taxon>
        <taxon>Aphelenchoididae</taxon>
        <taxon>Bursaphelenchus</taxon>
    </lineage>
</organism>
<feature type="compositionally biased region" description="Polar residues" evidence="1">
    <location>
        <begin position="278"/>
        <end position="287"/>
    </location>
</feature>
<gene>
    <name evidence="3" type="ORF">BOKJ2_LOCUS631</name>
</gene>
<dbReference type="EMBL" id="CAJFCW020000001">
    <property type="protein sequence ID" value="CAG9079927.1"/>
    <property type="molecule type" value="Genomic_DNA"/>
</dbReference>
<comment type="caution">
    <text evidence="3">The sequence shown here is derived from an EMBL/GenBank/DDBJ whole genome shotgun (WGS) entry which is preliminary data.</text>
</comment>
<keyword evidence="2" id="KW-0812">Transmembrane</keyword>
<dbReference type="AlphaFoldDB" id="A0A811JS07"/>
<evidence type="ECO:0000313" key="4">
    <source>
        <dbReference type="Proteomes" id="UP000614601"/>
    </source>
</evidence>
<proteinExistence type="predicted"/>
<reference evidence="3" key="1">
    <citation type="submission" date="2020-09" db="EMBL/GenBank/DDBJ databases">
        <authorList>
            <person name="Kikuchi T."/>
        </authorList>
    </citation>
    <scope>NUCLEOTIDE SEQUENCE</scope>
    <source>
        <strain evidence="3">SH1</strain>
    </source>
</reference>
<keyword evidence="4" id="KW-1185">Reference proteome</keyword>
<dbReference type="EMBL" id="CAJFDH010000001">
    <property type="protein sequence ID" value="CAD5205947.1"/>
    <property type="molecule type" value="Genomic_DNA"/>
</dbReference>
<keyword evidence="2" id="KW-0472">Membrane</keyword>
<evidence type="ECO:0000256" key="1">
    <source>
        <dbReference type="SAM" id="MobiDB-lite"/>
    </source>
</evidence>
<protein>
    <submittedName>
        <fullName evidence="3">Uncharacterized protein</fullName>
    </submittedName>
</protein>
<name>A0A811JS07_9BILA</name>
<feature type="transmembrane region" description="Helical" evidence="2">
    <location>
        <begin position="194"/>
        <end position="218"/>
    </location>
</feature>
<dbReference type="Proteomes" id="UP000614601">
    <property type="component" value="Unassembled WGS sequence"/>
</dbReference>
<evidence type="ECO:0000256" key="2">
    <source>
        <dbReference type="SAM" id="Phobius"/>
    </source>
</evidence>
<feature type="compositionally biased region" description="Basic and acidic residues" evidence="1">
    <location>
        <begin position="246"/>
        <end position="265"/>
    </location>
</feature>
<evidence type="ECO:0000313" key="3">
    <source>
        <dbReference type="EMBL" id="CAD5205947.1"/>
    </source>
</evidence>
<feature type="region of interest" description="Disordered" evidence="1">
    <location>
        <begin position="238"/>
        <end position="306"/>
    </location>
</feature>
<dbReference type="OrthoDB" id="10627171at2759"/>
<accession>A0A811JS07</accession>
<dbReference type="Proteomes" id="UP000783686">
    <property type="component" value="Unassembled WGS sequence"/>
</dbReference>
<sequence>MADGNKQVACPGFNSYERPLTLDRDTCKNMSSYGFELPLLYNKFVFKDYNIKFRIGKVERKCVFLFNLTINDCQVSIGYDEKTGRVYAKEGYTLMLSSELNLLQVHYSTDINPDKYELIGHCNHASSWKFIRYLSVKLESNAPEEESDCVFISADPELALKYDATGTSDELDPEEPIDSFRSWADDFECKEYCLIIASGQFVVLLLCLILCLVAACMVSRLTRDNDKGGWIERAEEKKRLHRKAQKEKEKKKEQEEKDEKDKEPNSDDDYKEPEAPPASSNPDAPQKSQDETVLDSKILNTQSKAP</sequence>